<dbReference type="Gene3D" id="1.10.3670.10">
    <property type="entry name" value="Putative xylanase like domain"/>
    <property type="match status" value="1"/>
</dbReference>
<dbReference type="SUPFAM" id="SSF54001">
    <property type="entry name" value="Cysteine proteinases"/>
    <property type="match status" value="1"/>
</dbReference>
<proteinExistence type="predicted"/>
<dbReference type="Pfam" id="PF07313">
    <property type="entry name" value="AmiA-like"/>
    <property type="match status" value="1"/>
</dbReference>
<dbReference type="EMBL" id="JAMXIB010000003">
    <property type="protein sequence ID" value="MCO5724301.1"/>
    <property type="molecule type" value="Genomic_DNA"/>
</dbReference>
<dbReference type="Proteomes" id="UP001206312">
    <property type="component" value="Unassembled WGS sequence"/>
</dbReference>
<dbReference type="RefSeq" id="WP_252740679.1">
    <property type="nucleotide sequence ID" value="NZ_JAMXIB010000003.1"/>
</dbReference>
<accession>A0ABT1AWN6</accession>
<comment type="caution">
    <text evidence="1">The sequence shown here is derived from an EMBL/GenBank/DDBJ whole genome shotgun (WGS) entry which is preliminary data.</text>
</comment>
<evidence type="ECO:0000313" key="2">
    <source>
        <dbReference type="Proteomes" id="UP001206312"/>
    </source>
</evidence>
<sequence>MIRLLLFTCLLIGEGLWGQPPAVSCSPDDRQAFDRLLRDLPPNKGFPVGRATVMAGQALLGTPYTANTLEVSEEEPLVVNFSGLDCTTFVENALVLGRMQVLGQTDWEAYLQALEEVRYRGGERAGYASRLHYFSEWIHDNARKGLVANVTADLGGVLVSKTIDFMGTHRERYPLLAREESYAQILQMEKDLRDIPVYVLPVNEIAAWEPDLTDGDIIALATDIPGLDVTHTGIALRLPDGRIHLLHASTLGQVMITEEPLAAYLQKVRGLTGIMVARPLQPFP</sequence>
<keyword evidence="2" id="KW-1185">Reference proteome</keyword>
<reference evidence="1 2" key="1">
    <citation type="submission" date="2022-06" db="EMBL/GenBank/DDBJ databases">
        <authorList>
            <person name="Xuan X."/>
        </authorList>
    </citation>
    <scope>NUCLEOTIDE SEQUENCE [LARGE SCALE GENOMIC DNA]</scope>
    <source>
        <strain evidence="1 2">2V75</strain>
    </source>
</reference>
<dbReference type="InterPro" id="IPR010846">
    <property type="entry name" value="AmiA-like"/>
</dbReference>
<gene>
    <name evidence="1" type="ORF">NG653_05505</name>
</gene>
<name>A0ABT1AWN6_9FLAO</name>
<protein>
    <submittedName>
        <fullName evidence="1">DUF1460 domain-containing protein</fullName>
    </submittedName>
</protein>
<evidence type="ECO:0000313" key="1">
    <source>
        <dbReference type="EMBL" id="MCO5724301.1"/>
    </source>
</evidence>
<dbReference type="Gene3D" id="2.30.260.10">
    <property type="entry name" value="putative xylanase like domain"/>
    <property type="match status" value="1"/>
</dbReference>
<organism evidence="1 2">
    <name type="scientific">Robiginitalea marina</name>
    <dbReference type="NCBI Taxonomy" id="2954105"/>
    <lineage>
        <taxon>Bacteria</taxon>
        <taxon>Pseudomonadati</taxon>
        <taxon>Bacteroidota</taxon>
        <taxon>Flavobacteriia</taxon>
        <taxon>Flavobacteriales</taxon>
        <taxon>Flavobacteriaceae</taxon>
        <taxon>Robiginitalea</taxon>
    </lineage>
</organism>
<dbReference type="InterPro" id="IPR038765">
    <property type="entry name" value="Papain-like_cys_pep_sf"/>
</dbReference>